<dbReference type="InParanoid" id="A0A2K1JH65"/>
<dbReference type="EnsemblPlants" id="Pp3c14_10150V3.1">
    <property type="protein sequence ID" value="Pp3c14_10150V3.1"/>
    <property type="gene ID" value="Pp3c14_10150"/>
</dbReference>
<proteinExistence type="predicted"/>
<dbReference type="EMBL" id="ABEU02000014">
    <property type="protein sequence ID" value="PNR40895.1"/>
    <property type="molecule type" value="Genomic_DNA"/>
</dbReference>
<name>A0A2K1JH65_PHYPA</name>
<dbReference type="AlphaFoldDB" id="A0A2K1JH65"/>
<keyword evidence="3" id="KW-1185">Reference proteome</keyword>
<evidence type="ECO:0000313" key="1">
    <source>
        <dbReference type="EMBL" id="PNR40895.1"/>
    </source>
</evidence>
<dbReference type="Proteomes" id="UP000006727">
    <property type="component" value="Chromosome 14"/>
</dbReference>
<sequence length="107" mass="12082">MDKVMIWRRYCTPTIFARNSTLGSWLCVTYSPVVLALDVVSPAIMVEIIKRVQAIVSRCQRPEIRQRKRRMPGNSTCNIQLRRQTGVESLPSCRSLALSSDAIGKCV</sequence>
<organism evidence="1">
    <name type="scientific">Physcomitrium patens</name>
    <name type="common">Spreading-leaved earth moss</name>
    <name type="synonym">Physcomitrella patens</name>
    <dbReference type="NCBI Taxonomy" id="3218"/>
    <lineage>
        <taxon>Eukaryota</taxon>
        <taxon>Viridiplantae</taxon>
        <taxon>Streptophyta</taxon>
        <taxon>Embryophyta</taxon>
        <taxon>Bryophyta</taxon>
        <taxon>Bryophytina</taxon>
        <taxon>Bryopsida</taxon>
        <taxon>Funariidae</taxon>
        <taxon>Funariales</taxon>
        <taxon>Funariaceae</taxon>
        <taxon>Physcomitrium</taxon>
    </lineage>
</organism>
<reference evidence="1 3" key="2">
    <citation type="journal article" date="2018" name="Plant J.">
        <title>The Physcomitrella patens chromosome-scale assembly reveals moss genome structure and evolution.</title>
        <authorList>
            <person name="Lang D."/>
            <person name="Ullrich K.K."/>
            <person name="Murat F."/>
            <person name="Fuchs J."/>
            <person name="Jenkins J."/>
            <person name="Haas F.B."/>
            <person name="Piednoel M."/>
            <person name="Gundlach H."/>
            <person name="Van Bel M."/>
            <person name="Meyberg R."/>
            <person name="Vives C."/>
            <person name="Morata J."/>
            <person name="Symeonidi A."/>
            <person name="Hiss M."/>
            <person name="Muchero W."/>
            <person name="Kamisugi Y."/>
            <person name="Saleh O."/>
            <person name="Blanc G."/>
            <person name="Decker E.L."/>
            <person name="van Gessel N."/>
            <person name="Grimwood J."/>
            <person name="Hayes R.D."/>
            <person name="Graham S.W."/>
            <person name="Gunter L.E."/>
            <person name="McDaniel S.F."/>
            <person name="Hoernstein S.N.W."/>
            <person name="Larsson A."/>
            <person name="Li F.W."/>
            <person name="Perroud P.F."/>
            <person name="Phillips J."/>
            <person name="Ranjan P."/>
            <person name="Rokshar D.S."/>
            <person name="Rothfels C.J."/>
            <person name="Schneider L."/>
            <person name="Shu S."/>
            <person name="Stevenson D.W."/>
            <person name="Thummler F."/>
            <person name="Tillich M."/>
            <person name="Villarreal Aguilar J.C."/>
            <person name="Widiez T."/>
            <person name="Wong G.K."/>
            <person name="Wymore A."/>
            <person name="Zhang Y."/>
            <person name="Zimmer A.D."/>
            <person name="Quatrano R.S."/>
            <person name="Mayer K.F.X."/>
            <person name="Goodstein D."/>
            <person name="Casacuberta J.M."/>
            <person name="Vandepoele K."/>
            <person name="Reski R."/>
            <person name="Cuming A.C."/>
            <person name="Tuskan G.A."/>
            <person name="Maumus F."/>
            <person name="Salse J."/>
            <person name="Schmutz J."/>
            <person name="Rensing S.A."/>
        </authorList>
    </citation>
    <scope>NUCLEOTIDE SEQUENCE [LARGE SCALE GENOMIC DNA]</scope>
    <source>
        <strain evidence="2 3">cv. Gransden 2004</strain>
    </source>
</reference>
<protein>
    <submittedName>
        <fullName evidence="1 2">Uncharacterized protein</fullName>
    </submittedName>
</protein>
<dbReference type="Gramene" id="Pp3c14_10150V3.1">
    <property type="protein sequence ID" value="Pp3c14_10150V3.1"/>
    <property type="gene ID" value="Pp3c14_10150"/>
</dbReference>
<evidence type="ECO:0000313" key="2">
    <source>
        <dbReference type="EnsemblPlants" id="Pp3c14_10150V3.1"/>
    </source>
</evidence>
<gene>
    <name evidence="1" type="ORF">PHYPA_018298</name>
</gene>
<reference evidence="2" key="3">
    <citation type="submission" date="2020-12" db="UniProtKB">
        <authorList>
            <consortium name="EnsemblPlants"/>
        </authorList>
    </citation>
    <scope>IDENTIFICATION</scope>
</reference>
<accession>A0A2K1JH65</accession>
<reference evidence="1 3" key="1">
    <citation type="journal article" date="2008" name="Science">
        <title>The Physcomitrella genome reveals evolutionary insights into the conquest of land by plants.</title>
        <authorList>
            <person name="Rensing S."/>
            <person name="Lang D."/>
            <person name="Zimmer A."/>
            <person name="Terry A."/>
            <person name="Salamov A."/>
            <person name="Shapiro H."/>
            <person name="Nishiyama T."/>
            <person name="Perroud P.-F."/>
            <person name="Lindquist E."/>
            <person name="Kamisugi Y."/>
            <person name="Tanahashi T."/>
            <person name="Sakakibara K."/>
            <person name="Fujita T."/>
            <person name="Oishi K."/>
            <person name="Shin-I T."/>
            <person name="Kuroki Y."/>
            <person name="Toyoda A."/>
            <person name="Suzuki Y."/>
            <person name="Hashimoto A."/>
            <person name="Yamaguchi K."/>
            <person name="Sugano A."/>
            <person name="Kohara Y."/>
            <person name="Fujiyama A."/>
            <person name="Anterola A."/>
            <person name="Aoki S."/>
            <person name="Ashton N."/>
            <person name="Barbazuk W.B."/>
            <person name="Barker E."/>
            <person name="Bennetzen J."/>
            <person name="Bezanilla M."/>
            <person name="Blankenship R."/>
            <person name="Cho S.H."/>
            <person name="Dutcher S."/>
            <person name="Estelle M."/>
            <person name="Fawcett J.A."/>
            <person name="Gundlach H."/>
            <person name="Hanada K."/>
            <person name="Heyl A."/>
            <person name="Hicks K.A."/>
            <person name="Hugh J."/>
            <person name="Lohr M."/>
            <person name="Mayer K."/>
            <person name="Melkozernov A."/>
            <person name="Murata T."/>
            <person name="Nelson D."/>
            <person name="Pils B."/>
            <person name="Prigge M."/>
            <person name="Reiss B."/>
            <person name="Renner T."/>
            <person name="Rombauts S."/>
            <person name="Rushton P."/>
            <person name="Sanderfoot A."/>
            <person name="Schween G."/>
            <person name="Shiu S.-H."/>
            <person name="Stueber K."/>
            <person name="Theodoulou F.L."/>
            <person name="Tu H."/>
            <person name="Van de Peer Y."/>
            <person name="Verrier P.J."/>
            <person name="Waters E."/>
            <person name="Wood A."/>
            <person name="Yang L."/>
            <person name="Cove D."/>
            <person name="Cuming A."/>
            <person name="Hasebe M."/>
            <person name="Lucas S."/>
            <person name="Mishler D.B."/>
            <person name="Reski R."/>
            <person name="Grigoriev I."/>
            <person name="Quatrano R.S."/>
            <person name="Boore J.L."/>
        </authorList>
    </citation>
    <scope>NUCLEOTIDE SEQUENCE [LARGE SCALE GENOMIC DNA]</scope>
    <source>
        <strain evidence="2 3">cv. Gransden 2004</strain>
    </source>
</reference>
<evidence type="ECO:0000313" key="3">
    <source>
        <dbReference type="Proteomes" id="UP000006727"/>
    </source>
</evidence>